<evidence type="ECO:0000256" key="4">
    <source>
        <dbReference type="SAM" id="Coils"/>
    </source>
</evidence>
<gene>
    <name evidence="8" type="ORF">KDA27_17685</name>
</gene>
<dbReference type="InterPro" id="IPR003661">
    <property type="entry name" value="HisK_dim/P_dom"/>
</dbReference>
<evidence type="ECO:0000256" key="1">
    <source>
        <dbReference type="ARBA" id="ARBA00000085"/>
    </source>
</evidence>
<dbReference type="PRINTS" id="PR00344">
    <property type="entry name" value="BCTRLSENSOR"/>
</dbReference>
<dbReference type="SUPFAM" id="SSF55874">
    <property type="entry name" value="ATPase domain of HSP90 chaperone/DNA topoisomerase II/histidine kinase"/>
    <property type="match status" value="1"/>
</dbReference>
<dbReference type="InterPro" id="IPR003594">
    <property type="entry name" value="HATPase_dom"/>
</dbReference>
<dbReference type="EC" id="2.7.13.3" evidence="2"/>
<dbReference type="InterPro" id="IPR000014">
    <property type="entry name" value="PAS"/>
</dbReference>
<dbReference type="InterPro" id="IPR013656">
    <property type="entry name" value="PAS_4"/>
</dbReference>
<name>A0A956SEJ7_UNCEI</name>
<dbReference type="Gene3D" id="1.10.287.130">
    <property type="match status" value="1"/>
</dbReference>
<dbReference type="SMART" id="SM00091">
    <property type="entry name" value="PAS"/>
    <property type="match status" value="2"/>
</dbReference>
<comment type="caution">
    <text evidence="8">The sequence shown here is derived from an EMBL/GenBank/DDBJ whole genome shotgun (WGS) entry which is preliminary data.</text>
</comment>
<dbReference type="PANTHER" id="PTHR43065:SF42">
    <property type="entry name" value="TWO-COMPONENT SENSOR PPRA"/>
    <property type="match status" value="1"/>
</dbReference>
<dbReference type="InterPro" id="IPR035965">
    <property type="entry name" value="PAS-like_dom_sf"/>
</dbReference>
<evidence type="ECO:0000313" key="9">
    <source>
        <dbReference type="Proteomes" id="UP000739538"/>
    </source>
</evidence>
<dbReference type="InterPro" id="IPR005467">
    <property type="entry name" value="His_kinase_dom"/>
</dbReference>
<keyword evidence="3" id="KW-0597">Phosphoprotein</keyword>
<feature type="coiled-coil region" evidence="4">
    <location>
        <begin position="123"/>
        <end position="150"/>
    </location>
</feature>
<feature type="domain" description="PAC" evidence="7">
    <location>
        <begin position="87"/>
        <end position="139"/>
    </location>
</feature>
<evidence type="ECO:0000256" key="2">
    <source>
        <dbReference type="ARBA" id="ARBA00012438"/>
    </source>
</evidence>
<feature type="domain" description="PAS" evidence="6">
    <location>
        <begin position="140"/>
        <end position="210"/>
    </location>
</feature>
<sequence>MSFPFPREPGGVPEILGSIFENLPSMVFVKDAALLRFVTVNRAAEELLGFSREELIGKSDHDFFPADQADGFTARDRAVLMSGREVDIAEETILTRHRGVRVLHTKKVPLLGADGAPKFLLGISEDITELKDVERRLRESEHQLRRLLEAIPDLIFRIDRGGRFLSFVPARGMRTLAPESEFIGKTFADVMPPELSRMAGDAFERALSSGEAQVIEYDLVEGGKRRYYEARIVPVGTDDFISIVRDVSDRRRAEEAARERERQLSHAGRISTMGEMATSIAHELNQPLAAILNHAEACTFAIQDGRALPESLLEDLQAIVAQAERATRIVRHVRNFVRKGDRDTAVVNLNELVETTLGFLSFEASRAGVSIETELPSNPIPVYGDPIELQQVVLNLVRNGIEAIAGWNSGGERTLRVATRIDGCPKGGSENEWGALSVSNPGPALTTEAVSEFLEPYFTTKPDGLGLGLSISRSIVEGVGGNLEGCANPDGGVTFQVWIPIANKENPHE</sequence>
<dbReference type="GO" id="GO:0000155">
    <property type="term" value="F:phosphorelay sensor kinase activity"/>
    <property type="evidence" value="ECO:0007669"/>
    <property type="project" value="InterPro"/>
</dbReference>
<evidence type="ECO:0000259" key="7">
    <source>
        <dbReference type="PROSITE" id="PS50113"/>
    </source>
</evidence>
<comment type="catalytic activity">
    <reaction evidence="1">
        <text>ATP + protein L-histidine = ADP + protein N-phospho-L-histidine.</text>
        <dbReference type="EC" id="2.7.13.3"/>
    </reaction>
</comment>
<evidence type="ECO:0000259" key="5">
    <source>
        <dbReference type="PROSITE" id="PS50109"/>
    </source>
</evidence>
<dbReference type="EMBL" id="JAGQHS010000110">
    <property type="protein sequence ID" value="MCA9757640.1"/>
    <property type="molecule type" value="Genomic_DNA"/>
</dbReference>
<dbReference type="NCBIfam" id="TIGR00229">
    <property type="entry name" value="sensory_box"/>
    <property type="match status" value="2"/>
</dbReference>
<reference evidence="8" key="2">
    <citation type="journal article" date="2021" name="Microbiome">
        <title>Successional dynamics and alternative stable states in a saline activated sludge microbial community over 9 years.</title>
        <authorList>
            <person name="Wang Y."/>
            <person name="Ye J."/>
            <person name="Ju F."/>
            <person name="Liu L."/>
            <person name="Boyd J.A."/>
            <person name="Deng Y."/>
            <person name="Parks D.H."/>
            <person name="Jiang X."/>
            <person name="Yin X."/>
            <person name="Woodcroft B.J."/>
            <person name="Tyson G.W."/>
            <person name="Hugenholtz P."/>
            <person name="Polz M.F."/>
            <person name="Zhang T."/>
        </authorList>
    </citation>
    <scope>NUCLEOTIDE SEQUENCE</scope>
    <source>
        <strain evidence="8">HKST-UBA02</strain>
    </source>
</reference>
<feature type="domain" description="PAS" evidence="6">
    <location>
        <begin position="12"/>
        <end position="83"/>
    </location>
</feature>
<dbReference type="Proteomes" id="UP000739538">
    <property type="component" value="Unassembled WGS sequence"/>
</dbReference>
<evidence type="ECO:0000256" key="3">
    <source>
        <dbReference type="ARBA" id="ARBA00022553"/>
    </source>
</evidence>
<dbReference type="Gene3D" id="3.30.565.10">
    <property type="entry name" value="Histidine kinase-like ATPase, C-terminal domain"/>
    <property type="match status" value="1"/>
</dbReference>
<evidence type="ECO:0000259" key="6">
    <source>
        <dbReference type="PROSITE" id="PS50112"/>
    </source>
</evidence>
<dbReference type="PANTHER" id="PTHR43065">
    <property type="entry name" value="SENSOR HISTIDINE KINASE"/>
    <property type="match status" value="1"/>
</dbReference>
<accession>A0A956SEJ7</accession>
<dbReference type="Gene3D" id="3.30.450.20">
    <property type="entry name" value="PAS domain"/>
    <property type="match status" value="2"/>
</dbReference>
<organism evidence="8 9">
    <name type="scientific">Eiseniibacteriota bacterium</name>
    <dbReference type="NCBI Taxonomy" id="2212470"/>
    <lineage>
        <taxon>Bacteria</taxon>
        <taxon>Candidatus Eiseniibacteriota</taxon>
    </lineage>
</organism>
<dbReference type="InterPro" id="IPR004358">
    <property type="entry name" value="Sig_transdc_His_kin-like_C"/>
</dbReference>
<proteinExistence type="predicted"/>
<dbReference type="CDD" id="cd00130">
    <property type="entry name" value="PAS"/>
    <property type="match status" value="2"/>
</dbReference>
<dbReference type="InterPro" id="IPR036890">
    <property type="entry name" value="HATPase_C_sf"/>
</dbReference>
<evidence type="ECO:0000313" key="8">
    <source>
        <dbReference type="EMBL" id="MCA9757640.1"/>
    </source>
</evidence>
<dbReference type="PROSITE" id="PS50109">
    <property type="entry name" value="HIS_KIN"/>
    <property type="match status" value="1"/>
</dbReference>
<dbReference type="PROSITE" id="PS50113">
    <property type="entry name" value="PAC"/>
    <property type="match status" value="1"/>
</dbReference>
<dbReference type="CDD" id="cd00082">
    <property type="entry name" value="HisKA"/>
    <property type="match status" value="1"/>
</dbReference>
<protein>
    <recommendedName>
        <fullName evidence="2">histidine kinase</fullName>
        <ecNumber evidence="2">2.7.13.3</ecNumber>
    </recommendedName>
</protein>
<dbReference type="Pfam" id="PF00512">
    <property type="entry name" value="HisKA"/>
    <property type="match status" value="1"/>
</dbReference>
<reference evidence="8" key="1">
    <citation type="submission" date="2020-04" db="EMBL/GenBank/DDBJ databases">
        <authorList>
            <person name="Zhang T."/>
        </authorList>
    </citation>
    <scope>NUCLEOTIDE SEQUENCE</scope>
    <source>
        <strain evidence="8">HKST-UBA02</strain>
    </source>
</reference>
<dbReference type="Pfam" id="PF08448">
    <property type="entry name" value="PAS_4"/>
    <property type="match status" value="2"/>
</dbReference>
<feature type="domain" description="Histidine kinase" evidence="5">
    <location>
        <begin position="279"/>
        <end position="503"/>
    </location>
</feature>
<dbReference type="InterPro" id="IPR000700">
    <property type="entry name" value="PAS-assoc_C"/>
</dbReference>
<dbReference type="PROSITE" id="PS50112">
    <property type="entry name" value="PAS"/>
    <property type="match status" value="2"/>
</dbReference>
<dbReference type="SMART" id="SM00387">
    <property type="entry name" value="HATPase_c"/>
    <property type="match status" value="1"/>
</dbReference>
<dbReference type="InterPro" id="IPR036097">
    <property type="entry name" value="HisK_dim/P_sf"/>
</dbReference>
<dbReference type="SUPFAM" id="SSF47384">
    <property type="entry name" value="Homodimeric domain of signal transducing histidine kinase"/>
    <property type="match status" value="1"/>
</dbReference>
<dbReference type="SUPFAM" id="SSF55785">
    <property type="entry name" value="PYP-like sensor domain (PAS domain)"/>
    <property type="match status" value="2"/>
</dbReference>
<keyword evidence="4" id="KW-0175">Coiled coil</keyword>
<dbReference type="Pfam" id="PF02518">
    <property type="entry name" value="HATPase_c"/>
    <property type="match status" value="1"/>
</dbReference>
<dbReference type="AlphaFoldDB" id="A0A956SEJ7"/>
<dbReference type="SMART" id="SM00388">
    <property type="entry name" value="HisKA"/>
    <property type="match status" value="1"/>
</dbReference>